<dbReference type="Proteomes" id="UP000182744">
    <property type="component" value="Unassembled WGS sequence"/>
</dbReference>
<accession>A0A0K9ETA5</accession>
<dbReference type="PANTHER" id="PTHR47505:SF1">
    <property type="entry name" value="DNA UTILIZATION PROTEIN YHGH"/>
    <property type="match status" value="1"/>
</dbReference>
<dbReference type="CDD" id="cd06223">
    <property type="entry name" value="PRTases_typeI"/>
    <property type="match status" value="1"/>
</dbReference>
<sequence>MAIFEDIADLFFPRWCAGCGAEDETLCRACQESFMDGPIRATERAPYLMRVEANGDIAERFPVFAAAEYTGRARRAIIRWKNTNDSRLHAAMAAVFAGICQRHLPKFLAEMKLAPRPGSGRADTPAGNTPEPPEQFTTGPADLALADPALADLALADPALAAPAPASANPAGPILFVPAPSRWRRTFEGRFVAGLLAEAATQSAKTLAVSAASCQVLAQSQLLARTRRKTQTVPHAQTQLPAQTQVSAQSRILPGPVTALQRGPAMKWGRLAEAIPALFAASSARGPQSVGRRGAKARNIYVRENHLARLSLKLAGKQDTPKKNGRYGVVLIDDVVTTGATLAGCADALETYRNTPHLKLEVVGAITLAVAPDPRRQKYFHRQQPK</sequence>
<reference evidence="3" key="3">
    <citation type="submission" date="2023-10" db="EMBL/GenBank/DDBJ databases">
        <title>Whole Genome based description of the genera Actinobaculum and Actinotignum reveals a complex phylogenetic relationship within the species included in the genus Actinotignum.</title>
        <authorList>
            <person name="Jensen C.S."/>
            <person name="Dargis R."/>
            <person name="Kemp M."/>
            <person name="Christensen J.J."/>
        </authorList>
    </citation>
    <scope>NUCLEOTIDE SEQUENCE</scope>
    <source>
        <strain evidence="3">Actinobaculum_suis_CCUG19206T</strain>
    </source>
</reference>
<feature type="compositionally biased region" description="Polar residues" evidence="2">
    <location>
        <begin position="231"/>
        <end position="247"/>
    </location>
</feature>
<comment type="similarity">
    <text evidence="1">Belongs to the ComF/GntX family.</text>
</comment>
<dbReference type="EMBL" id="JAWNFU010000003">
    <property type="protein sequence ID" value="MDY5153500.1"/>
    <property type="molecule type" value="Genomic_DNA"/>
</dbReference>
<dbReference type="EMBL" id="FNAU01000003">
    <property type="protein sequence ID" value="SDE19944.1"/>
    <property type="molecule type" value="Genomic_DNA"/>
</dbReference>
<name>A0A0K9ETA5_9ACTO</name>
<feature type="region of interest" description="Disordered" evidence="2">
    <location>
        <begin position="228"/>
        <end position="247"/>
    </location>
</feature>
<dbReference type="InterPro" id="IPR000836">
    <property type="entry name" value="PRTase_dom"/>
</dbReference>
<proteinExistence type="inferred from homology"/>
<evidence type="ECO:0000256" key="1">
    <source>
        <dbReference type="ARBA" id="ARBA00008007"/>
    </source>
</evidence>
<evidence type="ECO:0000313" key="3">
    <source>
        <dbReference type="EMBL" id="MDY5153500.1"/>
    </source>
</evidence>
<organism evidence="4 5">
    <name type="scientific">Actinobaculum suis</name>
    <dbReference type="NCBI Taxonomy" id="1657"/>
    <lineage>
        <taxon>Bacteria</taxon>
        <taxon>Bacillati</taxon>
        <taxon>Actinomycetota</taxon>
        <taxon>Actinomycetes</taxon>
        <taxon>Actinomycetales</taxon>
        <taxon>Actinomycetaceae</taxon>
        <taxon>Actinobaculum</taxon>
    </lineage>
</organism>
<evidence type="ECO:0000256" key="2">
    <source>
        <dbReference type="SAM" id="MobiDB-lite"/>
    </source>
</evidence>
<reference evidence="5" key="2">
    <citation type="submission" date="2016-10" db="EMBL/GenBank/DDBJ databases">
        <authorList>
            <person name="Varghese N."/>
        </authorList>
    </citation>
    <scope>NUCLEOTIDE SEQUENCE [LARGE SCALE GENOMIC DNA]</scope>
    <source>
        <strain evidence="5">DSM 20639</strain>
    </source>
</reference>
<evidence type="ECO:0000313" key="4">
    <source>
        <dbReference type="EMBL" id="SDE19944.1"/>
    </source>
</evidence>
<feature type="region of interest" description="Disordered" evidence="2">
    <location>
        <begin position="114"/>
        <end position="140"/>
    </location>
</feature>
<dbReference type="PATRIC" id="fig|1657.3.peg.1404"/>
<dbReference type="Proteomes" id="UP001273799">
    <property type="component" value="Unassembled WGS sequence"/>
</dbReference>
<keyword evidence="5" id="KW-1185">Reference proteome</keyword>
<dbReference type="SUPFAM" id="SSF53271">
    <property type="entry name" value="PRTase-like"/>
    <property type="match status" value="1"/>
</dbReference>
<dbReference type="RefSeq" id="WP_049619932.1">
    <property type="nucleotide sequence ID" value="NZ_FNAU01000003.1"/>
</dbReference>
<dbReference type="AlphaFoldDB" id="A0A0K9ETA5"/>
<evidence type="ECO:0000313" key="5">
    <source>
        <dbReference type="Proteomes" id="UP000182744"/>
    </source>
</evidence>
<dbReference type="InterPro" id="IPR051910">
    <property type="entry name" value="ComF/GntX_DNA_util-trans"/>
</dbReference>
<reference evidence="4" key="1">
    <citation type="submission" date="2016-10" db="EMBL/GenBank/DDBJ databases">
        <authorList>
            <person name="de Groot N.N."/>
        </authorList>
    </citation>
    <scope>NUCLEOTIDE SEQUENCE [LARGE SCALE GENOMIC DNA]</scope>
    <source>
        <strain evidence="4">DSM 20639</strain>
    </source>
</reference>
<protein>
    <recommendedName>
        <fullName evidence="6">Phosphoribosyltransferase domain-containing protein</fullName>
    </recommendedName>
</protein>
<evidence type="ECO:0008006" key="6">
    <source>
        <dbReference type="Google" id="ProtNLM"/>
    </source>
</evidence>
<dbReference type="PANTHER" id="PTHR47505">
    <property type="entry name" value="DNA UTILIZATION PROTEIN YHGH"/>
    <property type="match status" value="1"/>
</dbReference>
<dbReference type="Gene3D" id="3.40.50.2020">
    <property type="match status" value="1"/>
</dbReference>
<dbReference type="InterPro" id="IPR029057">
    <property type="entry name" value="PRTase-like"/>
</dbReference>
<gene>
    <name evidence="3" type="ORF">R6G71_05495</name>
    <name evidence="4" type="ORF">SAMN05421878_103138</name>
</gene>
<dbReference type="STRING" id="1657.ACU20_01215"/>